<dbReference type="PANTHER" id="PTHR35508">
    <property type="entry name" value="VOLTAGE-DEPENDENT L-TYPE CALCIUM CHANNEL SUBUNIT"/>
    <property type="match status" value="1"/>
</dbReference>
<gene>
    <name evidence="3" type="ORF">MERR_LOCUS29663</name>
</gene>
<feature type="compositionally biased region" description="Basic and acidic residues" evidence="1">
    <location>
        <begin position="1"/>
        <end position="13"/>
    </location>
</feature>
<feature type="region of interest" description="Disordered" evidence="1">
    <location>
        <begin position="1"/>
        <end position="49"/>
    </location>
</feature>
<accession>A0A6D2JZ53</accession>
<feature type="transmembrane region" description="Helical" evidence="2">
    <location>
        <begin position="152"/>
        <end position="175"/>
    </location>
</feature>
<evidence type="ECO:0000313" key="3">
    <source>
        <dbReference type="EMBL" id="CAA7042428.1"/>
    </source>
</evidence>
<dbReference type="Proteomes" id="UP000467841">
    <property type="component" value="Unassembled WGS sequence"/>
</dbReference>
<protein>
    <submittedName>
        <fullName evidence="3">Uncharacterized protein</fullName>
    </submittedName>
</protein>
<name>A0A6D2JZ53_9BRAS</name>
<keyword evidence="2" id="KW-0472">Membrane</keyword>
<feature type="transmembrane region" description="Helical" evidence="2">
    <location>
        <begin position="121"/>
        <end position="146"/>
    </location>
</feature>
<dbReference type="PANTHER" id="PTHR35508:SF1">
    <property type="entry name" value="VOLTAGE-DEPENDENT L-TYPE CALCIUM CHANNEL SUBUNIT"/>
    <property type="match status" value="1"/>
</dbReference>
<evidence type="ECO:0000313" key="4">
    <source>
        <dbReference type="Proteomes" id="UP000467841"/>
    </source>
</evidence>
<evidence type="ECO:0000256" key="1">
    <source>
        <dbReference type="SAM" id="MobiDB-lite"/>
    </source>
</evidence>
<reference evidence="3" key="1">
    <citation type="submission" date="2020-01" db="EMBL/GenBank/DDBJ databases">
        <authorList>
            <person name="Mishra B."/>
        </authorList>
    </citation>
    <scope>NUCLEOTIDE SEQUENCE [LARGE SCALE GENOMIC DNA]</scope>
</reference>
<evidence type="ECO:0000256" key="2">
    <source>
        <dbReference type="SAM" id="Phobius"/>
    </source>
</evidence>
<proteinExistence type="predicted"/>
<dbReference type="EMBL" id="CACVBM020001270">
    <property type="protein sequence ID" value="CAA7042428.1"/>
    <property type="molecule type" value="Genomic_DNA"/>
</dbReference>
<keyword evidence="4" id="KW-1185">Reference proteome</keyword>
<comment type="caution">
    <text evidence="3">The sequence shown here is derived from an EMBL/GenBank/DDBJ whole genome shotgun (WGS) entry which is preliminary data.</text>
</comment>
<keyword evidence="2" id="KW-0812">Transmembrane</keyword>
<organism evidence="3 4">
    <name type="scientific">Microthlaspi erraticum</name>
    <dbReference type="NCBI Taxonomy" id="1685480"/>
    <lineage>
        <taxon>Eukaryota</taxon>
        <taxon>Viridiplantae</taxon>
        <taxon>Streptophyta</taxon>
        <taxon>Embryophyta</taxon>
        <taxon>Tracheophyta</taxon>
        <taxon>Spermatophyta</taxon>
        <taxon>Magnoliopsida</taxon>
        <taxon>eudicotyledons</taxon>
        <taxon>Gunneridae</taxon>
        <taxon>Pentapetalae</taxon>
        <taxon>rosids</taxon>
        <taxon>malvids</taxon>
        <taxon>Brassicales</taxon>
        <taxon>Brassicaceae</taxon>
        <taxon>Coluteocarpeae</taxon>
        <taxon>Microthlaspi</taxon>
    </lineage>
</organism>
<feature type="transmembrane region" description="Helical" evidence="2">
    <location>
        <begin position="182"/>
        <end position="215"/>
    </location>
</feature>
<keyword evidence="2" id="KW-1133">Transmembrane helix</keyword>
<sequence length="257" mass="27268">MVQDHDETEKKSYAEVAAVDGDGNDAGEIVNGGTTMNGRRKTQDPVEAKVEDDDSESLYSLICLTIGSILFPDSKSGDASSSLLQRIRNSVAENGPKLRDASRKTSSEILLWTRRGSPLRALLVISIGTIVLLTTMALVVFTLFFVAATVNAIIVSLLISLAVAGGCLALFFLCLTGIYIGALSIAAFVISTATVSAVVCVLIASGWIGFFYVVWLGTRGSLRLAKQSASVVGSAISGNTFSRQQHQDKEVKIESSN</sequence>
<dbReference type="AlphaFoldDB" id="A0A6D2JZ53"/>
<dbReference type="OrthoDB" id="1925129at2759"/>